<organism evidence="2 3">
    <name type="scientific">Spodoptera littoralis</name>
    <name type="common">Egyptian cotton leafworm</name>
    <dbReference type="NCBI Taxonomy" id="7109"/>
    <lineage>
        <taxon>Eukaryota</taxon>
        <taxon>Metazoa</taxon>
        <taxon>Ecdysozoa</taxon>
        <taxon>Arthropoda</taxon>
        <taxon>Hexapoda</taxon>
        <taxon>Insecta</taxon>
        <taxon>Pterygota</taxon>
        <taxon>Neoptera</taxon>
        <taxon>Endopterygota</taxon>
        <taxon>Lepidoptera</taxon>
        <taxon>Glossata</taxon>
        <taxon>Ditrysia</taxon>
        <taxon>Noctuoidea</taxon>
        <taxon>Noctuidae</taxon>
        <taxon>Amphipyrinae</taxon>
        <taxon>Spodoptera</taxon>
    </lineage>
</organism>
<reference evidence="2" key="1">
    <citation type="submission" date="2022-02" db="EMBL/GenBank/DDBJ databases">
        <authorList>
            <person name="King R."/>
        </authorList>
    </citation>
    <scope>NUCLEOTIDE SEQUENCE</scope>
</reference>
<proteinExistence type="predicted"/>
<keyword evidence="3" id="KW-1185">Reference proteome</keyword>
<feature type="compositionally biased region" description="Polar residues" evidence="1">
    <location>
        <begin position="299"/>
        <end position="314"/>
    </location>
</feature>
<evidence type="ECO:0000256" key="1">
    <source>
        <dbReference type="SAM" id="MobiDB-lite"/>
    </source>
</evidence>
<protein>
    <submittedName>
        <fullName evidence="2">Uncharacterized protein</fullName>
    </submittedName>
</protein>
<evidence type="ECO:0000313" key="3">
    <source>
        <dbReference type="Proteomes" id="UP001153321"/>
    </source>
</evidence>
<dbReference type="AlphaFoldDB" id="A0A9P0I8H8"/>
<gene>
    <name evidence="2" type="ORF">SPLIT_LOCUS7470</name>
</gene>
<feature type="region of interest" description="Disordered" evidence="1">
    <location>
        <begin position="286"/>
        <end position="322"/>
    </location>
</feature>
<sequence length="322" mass="36961">MSRYYELSSQNSNCLFISNVTMLGFKKCQKRTTDGKNKSKNCSTGRSGRVVYSLPKKSRKEFVDLVLTIMDSDGPKPMRNMKPVEKHRTGADQFSAAHHGEYEARVQQSSDKVDRVLAHNKACPKMYDELDKRRSTGKPVLNTNNARGSVTSYEADHYVCVDCQRYERARRRRKHFRRLMNHQSYKRFKIKKANALARLMKHKRNKPYKYTSAVYQFSKIANNKGCQCATRIVSTKSKIPPKCDDYFLSMMPKKMSVMKAPNVVTSNRGLVLRSVESPIYDMRSAKNVKADTDSGRPDTISSPRSTSSYNSFNSMEHEPMVK</sequence>
<name>A0A9P0I8H8_SPOLI</name>
<dbReference type="Proteomes" id="UP001153321">
    <property type="component" value="Chromosome 25"/>
</dbReference>
<dbReference type="EMBL" id="LR824556">
    <property type="protein sequence ID" value="CAH1642114.1"/>
    <property type="molecule type" value="Genomic_DNA"/>
</dbReference>
<evidence type="ECO:0000313" key="2">
    <source>
        <dbReference type="EMBL" id="CAH1642114.1"/>
    </source>
</evidence>
<accession>A0A9P0I8H8</accession>